<organism evidence="1 2">
    <name type="scientific">Vibrio owensii CAIM 1854 = LMG 25443</name>
    <dbReference type="NCBI Taxonomy" id="1229493"/>
    <lineage>
        <taxon>Bacteria</taxon>
        <taxon>Pseudomonadati</taxon>
        <taxon>Pseudomonadota</taxon>
        <taxon>Gammaproteobacteria</taxon>
        <taxon>Vibrionales</taxon>
        <taxon>Vibrionaceae</taxon>
        <taxon>Vibrio</taxon>
    </lineage>
</organism>
<reference evidence="1 2" key="1">
    <citation type="submission" date="2014-07" db="EMBL/GenBank/DDBJ databases">
        <title>Unique and conserved regions in Vibrio harveyi and related species in comparison with the shrimp pathogen Vibrio harveyi CAIM 1792.</title>
        <authorList>
            <person name="Espinoza-Valles I."/>
            <person name="Vora G."/>
            <person name="Leekitcharoenphon P."/>
            <person name="Ussery D."/>
            <person name="Hoj L."/>
            <person name="Gomez-Gil B."/>
        </authorList>
    </citation>
    <scope>NUCLEOTIDE SEQUENCE [LARGE SCALE GENOMIC DNA]</scope>
    <source>
        <strain evidence="2">CAIM 1854 / LMG 25443</strain>
    </source>
</reference>
<dbReference type="PROSITE" id="PS51257">
    <property type="entry name" value="PROKAR_LIPOPROTEIN"/>
    <property type="match status" value="1"/>
</dbReference>
<accession>A0A0C1ZHL2</accession>
<dbReference type="PATRIC" id="fig|1229493.5.peg.1833"/>
<dbReference type="RefSeq" id="WP_020195109.1">
    <property type="nucleotide sequence ID" value="NZ_BAOH01000012.1"/>
</dbReference>
<dbReference type="Proteomes" id="UP000031586">
    <property type="component" value="Unassembled WGS sequence"/>
</dbReference>
<evidence type="ECO:0008006" key="3">
    <source>
        <dbReference type="Google" id="ProtNLM"/>
    </source>
</evidence>
<comment type="caution">
    <text evidence="1">The sequence shown here is derived from an EMBL/GenBank/DDBJ whole genome shotgun (WGS) entry which is preliminary data.</text>
</comment>
<proteinExistence type="predicted"/>
<protein>
    <recommendedName>
        <fullName evidence="3">Lipoprotein</fullName>
    </recommendedName>
</protein>
<dbReference type="EMBL" id="JPRD01000020">
    <property type="protein sequence ID" value="KIF52651.1"/>
    <property type="molecule type" value="Genomic_DNA"/>
</dbReference>
<gene>
    <name evidence="1" type="ORF">H735_13475</name>
</gene>
<evidence type="ECO:0000313" key="2">
    <source>
        <dbReference type="Proteomes" id="UP000031586"/>
    </source>
</evidence>
<evidence type="ECO:0000313" key="1">
    <source>
        <dbReference type="EMBL" id="KIF52651.1"/>
    </source>
</evidence>
<dbReference type="AlphaFoldDB" id="A0A0C1ZHL2"/>
<name>A0A0C1ZHL2_9VIBR</name>
<sequence>MHKAIASIAVMFALSGCGGEGITTDSVPKFKDHRANYEVDGIDLLHRSITDTISDDLLGFEAENLSRKVTYTLDRLSLNILRDFNVSTLAELEALVPNVGDNKTSLIFEFHLMRLTPEMVMVSSSNEIEHFFYEADIIETRFGISTYKFTEAPTRVDMVVYPEGIAIEAFNQGYQAEYDASKGTYKVRLQYDENGEKSQYDELIVDLNSDQVRLEIGTTTMEGLEVKDSVEQSHRFEYNRKQNTLSRQ</sequence>